<dbReference type="Proteomes" id="UP000299102">
    <property type="component" value="Unassembled WGS sequence"/>
</dbReference>
<evidence type="ECO:0000313" key="3">
    <source>
        <dbReference type="Proteomes" id="UP000299102"/>
    </source>
</evidence>
<dbReference type="AlphaFoldDB" id="A0A4C1ZG23"/>
<protein>
    <submittedName>
        <fullName evidence="2">Uncharacterized protein</fullName>
    </submittedName>
</protein>
<dbReference type="EMBL" id="BGZK01001814">
    <property type="protein sequence ID" value="GBP86750.1"/>
    <property type="molecule type" value="Genomic_DNA"/>
</dbReference>
<keyword evidence="3" id="KW-1185">Reference proteome</keyword>
<keyword evidence="1" id="KW-0472">Membrane</keyword>
<name>A0A4C1ZG23_EUMVA</name>
<proteinExistence type="predicted"/>
<accession>A0A4C1ZG23</accession>
<evidence type="ECO:0000256" key="1">
    <source>
        <dbReference type="SAM" id="Phobius"/>
    </source>
</evidence>
<sequence length="119" mass="13593">MPVVYDQKMKTSRTVQRTKLCRSELLANDTMRKFNAPRLILLACLFYAIVTLCDYLTAADFRALYCKGLCIQITVVLYDNAERSSCKRTPGRCGLIVRFILMSSSSRVHEGRFGRQGEE</sequence>
<reference evidence="2 3" key="1">
    <citation type="journal article" date="2019" name="Commun. Biol.">
        <title>The bagworm genome reveals a unique fibroin gene that provides high tensile strength.</title>
        <authorList>
            <person name="Kono N."/>
            <person name="Nakamura H."/>
            <person name="Ohtoshi R."/>
            <person name="Tomita M."/>
            <person name="Numata K."/>
            <person name="Arakawa K."/>
        </authorList>
    </citation>
    <scope>NUCLEOTIDE SEQUENCE [LARGE SCALE GENOMIC DNA]</scope>
</reference>
<comment type="caution">
    <text evidence="2">The sequence shown here is derived from an EMBL/GenBank/DDBJ whole genome shotgun (WGS) entry which is preliminary data.</text>
</comment>
<gene>
    <name evidence="2" type="ORF">EVAR_62215_1</name>
</gene>
<evidence type="ECO:0000313" key="2">
    <source>
        <dbReference type="EMBL" id="GBP86750.1"/>
    </source>
</evidence>
<keyword evidence="1" id="KW-1133">Transmembrane helix</keyword>
<keyword evidence="1" id="KW-0812">Transmembrane</keyword>
<feature type="transmembrane region" description="Helical" evidence="1">
    <location>
        <begin position="39"/>
        <end position="58"/>
    </location>
</feature>
<organism evidence="2 3">
    <name type="scientific">Eumeta variegata</name>
    <name type="common">Bagworm moth</name>
    <name type="synonym">Eumeta japonica</name>
    <dbReference type="NCBI Taxonomy" id="151549"/>
    <lineage>
        <taxon>Eukaryota</taxon>
        <taxon>Metazoa</taxon>
        <taxon>Ecdysozoa</taxon>
        <taxon>Arthropoda</taxon>
        <taxon>Hexapoda</taxon>
        <taxon>Insecta</taxon>
        <taxon>Pterygota</taxon>
        <taxon>Neoptera</taxon>
        <taxon>Endopterygota</taxon>
        <taxon>Lepidoptera</taxon>
        <taxon>Glossata</taxon>
        <taxon>Ditrysia</taxon>
        <taxon>Tineoidea</taxon>
        <taxon>Psychidae</taxon>
        <taxon>Oiketicinae</taxon>
        <taxon>Eumeta</taxon>
    </lineage>
</organism>